<dbReference type="SFLD" id="SFLDG01019">
    <property type="entry name" value="Terpene_Cyclase_Like_1_C_Termi"/>
    <property type="match status" value="1"/>
</dbReference>
<dbReference type="GO" id="GO:0000287">
    <property type="term" value="F:magnesium ion binding"/>
    <property type="evidence" value="ECO:0007669"/>
    <property type="project" value="InterPro"/>
</dbReference>
<evidence type="ECO:0000259" key="4">
    <source>
        <dbReference type="Pfam" id="PF03936"/>
    </source>
</evidence>
<evidence type="ECO:0000256" key="2">
    <source>
        <dbReference type="ARBA" id="ARBA00022842"/>
    </source>
</evidence>
<protein>
    <submittedName>
        <fullName evidence="5">Terpene synthase 02</fullName>
    </submittedName>
</protein>
<dbReference type="InterPro" id="IPR044814">
    <property type="entry name" value="Terpene_cyclase_plant_C1"/>
</dbReference>
<accession>A0A9N7P3A5</accession>
<dbReference type="EMBL" id="CACSLK010034598">
    <property type="protein sequence ID" value="CAA0841845.1"/>
    <property type="molecule type" value="Genomic_DNA"/>
</dbReference>
<dbReference type="SUPFAM" id="SSF48239">
    <property type="entry name" value="Terpenoid cyclases/Protein prenyltransferases"/>
    <property type="match status" value="1"/>
</dbReference>
<dbReference type="Pfam" id="PF01397">
    <property type="entry name" value="Terpene_synth"/>
    <property type="match status" value="1"/>
</dbReference>
<dbReference type="Gene3D" id="1.50.10.130">
    <property type="entry name" value="Terpene synthase, N-terminal domain"/>
    <property type="match status" value="1"/>
</dbReference>
<dbReference type="InterPro" id="IPR036965">
    <property type="entry name" value="Terpene_synth_N_sf"/>
</dbReference>
<organism evidence="5 6">
    <name type="scientific">Striga hermonthica</name>
    <name type="common">Purple witchweed</name>
    <name type="synonym">Buchnera hermonthica</name>
    <dbReference type="NCBI Taxonomy" id="68872"/>
    <lineage>
        <taxon>Eukaryota</taxon>
        <taxon>Viridiplantae</taxon>
        <taxon>Streptophyta</taxon>
        <taxon>Embryophyta</taxon>
        <taxon>Tracheophyta</taxon>
        <taxon>Spermatophyta</taxon>
        <taxon>Magnoliopsida</taxon>
        <taxon>eudicotyledons</taxon>
        <taxon>Gunneridae</taxon>
        <taxon>Pentapetalae</taxon>
        <taxon>asterids</taxon>
        <taxon>lamiids</taxon>
        <taxon>Lamiales</taxon>
        <taxon>Orobanchaceae</taxon>
        <taxon>Buchnereae</taxon>
        <taxon>Striga</taxon>
    </lineage>
</organism>
<comment type="caution">
    <text evidence="5">The sequence shown here is derived from an EMBL/GenBank/DDBJ whole genome shotgun (WGS) entry which is preliminary data.</text>
</comment>
<dbReference type="SUPFAM" id="SSF48576">
    <property type="entry name" value="Terpenoid synthases"/>
    <property type="match status" value="1"/>
</dbReference>
<dbReference type="Proteomes" id="UP001153555">
    <property type="component" value="Unassembled WGS sequence"/>
</dbReference>
<dbReference type="GO" id="GO:0016102">
    <property type="term" value="P:diterpenoid biosynthetic process"/>
    <property type="evidence" value="ECO:0007669"/>
    <property type="project" value="InterPro"/>
</dbReference>
<dbReference type="SFLD" id="SFLDS00005">
    <property type="entry name" value="Isoprenoid_Synthase_Type_I"/>
    <property type="match status" value="1"/>
</dbReference>
<sequence length="601" mass="68581">MACTRNNIPLSSQLFHAVPKTSFPLQVKKSKSMANCPPARACVRMSYSTPTSTPIVSADEPLLKYVRRSAVLVPSEEKQDKGQSKRREYLLERTRREVQTSTSRGTVERLELVDTIQRLGIGYYLEDDIVALLQDEYSSSFHNNATNDDANKEDLFTTALRFRLLRQNGLPADADVFSKFMDVKSGKFEECLAEDAKGLLSLYEASHLGAKGETILEEAQQFSKTHLQSKKISADDDDDDNIGTNEALELPRHLRMERLEARRYILEYAKQQSHDPALLELAVLDYNRVQAQHQSELFDITRWWKQLGLVEKLSFARDRPLECFLWSVGLLPDPKYSVCRTELAKTIAILLVIDDIFDTYGKMDELVLFTNAIRRWDLDAIDTLPEYMKICYMALYNTTNEICYKVLKQNGWSVLPYLKSTWIDMIEGFMVEAKWFNGGSRPNLEEYIENGVSTAGAYMALVHLFFLIGEGVTDQNAQMLKRPYPKLFSSAGRILRLWDDLGTAKEEQERGDLASSIQLLIREKNLSSEEEGRGRILEEIKGLWKDLNGELISKNGMPLAIVKVALNMARASQVVYKHEEDTYFSSVDNYVEALFFTPLLV</sequence>
<name>A0A9N7P3A5_STRHE</name>
<evidence type="ECO:0000313" key="5">
    <source>
        <dbReference type="EMBL" id="CAA0841845.1"/>
    </source>
</evidence>
<dbReference type="InterPro" id="IPR050148">
    <property type="entry name" value="Terpene_synthase-like"/>
</dbReference>
<dbReference type="InterPro" id="IPR008930">
    <property type="entry name" value="Terpenoid_cyclase/PrenylTrfase"/>
</dbReference>
<dbReference type="Gene3D" id="1.10.600.10">
    <property type="entry name" value="Farnesyl Diphosphate Synthase"/>
    <property type="match status" value="1"/>
</dbReference>
<evidence type="ECO:0000313" key="6">
    <source>
        <dbReference type="Proteomes" id="UP001153555"/>
    </source>
</evidence>
<dbReference type="AlphaFoldDB" id="A0A9N7P3A5"/>
<dbReference type="InterPro" id="IPR008949">
    <property type="entry name" value="Isoprenoid_synthase_dom_sf"/>
</dbReference>
<proteinExistence type="predicted"/>
<reference evidence="5" key="1">
    <citation type="submission" date="2019-12" db="EMBL/GenBank/DDBJ databases">
        <authorList>
            <person name="Scholes J."/>
        </authorList>
    </citation>
    <scope>NUCLEOTIDE SEQUENCE</scope>
</reference>
<dbReference type="Pfam" id="PF03936">
    <property type="entry name" value="Terpene_synth_C"/>
    <property type="match status" value="1"/>
</dbReference>
<dbReference type="CDD" id="cd00684">
    <property type="entry name" value="Terpene_cyclase_plant_C1"/>
    <property type="match status" value="1"/>
</dbReference>
<keyword evidence="1" id="KW-0479">Metal-binding</keyword>
<dbReference type="FunFam" id="1.10.600.10:FF:000007">
    <property type="entry name" value="Isoprene synthase, chloroplastic"/>
    <property type="match status" value="1"/>
</dbReference>
<evidence type="ECO:0000256" key="1">
    <source>
        <dbReference type="ARBA" id="ARBA00022723"/>
    </source>
</evidence>
<gene>
    <name evidence="5" type="ORF">SHERM_07720</name>
</gene>
<dbReference type="InterPro" id="IPR034741">
    <property type="entry name" value="Terpene_cyclase-like_1_C"/>
</dbReference>
<dbReference type="PANTHER" id="PTHR31225">
    <property type="entry name" value="OS04G0344100 PROTEIN-RELATED"/>
    <property type="match status" value="1"/>
</dbReference>
<feature type="domain" description="Terpene synthase metal-binding" evidence="4">
    <location>
        <begin position="305"/>
        <end position="546"/>
    </location>
</feature>
<dbReference type="InterPro" id="IPR005630">
    <property type="entry name" value="Terpene_synthase_metal-bd"/>
</dbReference>
<feature type="domain" description="Terpene synthase N-terminal" evidence="3">
    <location>
        <begin position="81"/>
        <end position="233"/>
    </location>
</feature>
<keyword evidence="6" id="KW-1185">Reference proteome</keyword>
<dbReference type="PANTHER" id="PTHR31225:SF137">
    <property type="entry name" value="TERPENE SYNTHASE 11-RELATED"/>
    <property type="match status" value="1"/>
</dbReference>
<dbReference type="InterPro" id="IPR001906">
    <property type="entry name" value="Terpene_synth_N"/>
</dbReference>
<keyword evidence="2" id="KW-0460">Magnesium</keyword>
<dbReference type="GO" id="GO:0010333">
    <property type="term" value="F:terpene synthase activity"/>
    <property type="evidence" value="ECO:0007669"/>
    <property type="project" value="InterPro"/>
</dbReference>
<evidence type="ECO:0000259" key="3">
    <source>
        <dbReference type="Pfam" id="PF01397"/>
    </source>
</evidence>
<dbReference type="OrthoDB" id="1936865at2759"/>